<evidence type="ECO:0000313" key="4">
    <source>
        <dbReference type="EMBL" id="TNJ65491.1"/>
    </source>
</evidence>
<organism evidence="4 5">
    <name type="scientific">Paenibacillus hemerocallicola</name>
    <dbReference type="NCBI Taxonomy" id="1172614"/>
    <lineage>
        <taxon>Bacteria</taxon>
        <taxon>Bacillati</taxon>
        <taxon>Bacillota</taxon>
        <taxon>Bacilli</taxon>
        <taxon>Bacillales</taxon>
        <taxon>Paenibacillaceae</taxon>
        <taxon>Paenibacillus</taxon>
    </lineage>
</organism>
<reference evidence="4 5" key="1">
    <citation type="submission" date="2019-05" db="EMBL/GenBank/DDBJ databases">
        <title>We sequenced the genome of Paenibacillus hemerocallicola KCTC 33185 for further insight into its adaptation and study the phylogeny of Paenibacillus.</title>
        <authorList>
            <person name="Narsing Rao M.P."/>
        </authorList>
    </citation>
    <scope>NUCLEOTIDE SEQUENCE [LARGE SCALE GENOMIC DNA]</scope>
    <source>
        <strain evidence="4 5">KCTC 33185</strain>
    </source>
</reference>
<dbReference type="RefSeq" id="WP_139602988.1">
    <property type="nucleotide sequence ID" value="NZ_VDCQ01000018.1"/>
</dbReference>
<accession>A0A5C4T8Z0</accession>
<dbReference type="InterPro" id="IPR022441">
    <property type="entry name" value="Para_beta_helix_rpt-2"/>
</dbReference>
<feature type="compositionally biased region" description="Basic and acidic residues" evidence="1">
    <location>
        <begin position="1"/>
        <end position="11"/>
    </location>
</feature>
<dbReference type="InterPro" id="IPR012334">
    <property type="entry name" value="Pectin_lyas_fold"/>
</dbReference>
<dbReference type="SMART" id="SM00710">
    <property type="entry name" value="PbH1"/>
    <property type="match status" value="10"/>
</dbReference>
<dbReference type="Gene3D" id="2.160.20.10">
    <property type="entry name" value="Single-stranded right-handed beta-helix, Pectin lyase-like"/>
    <property type="match status" value="1"/>
</dbReference>
<dbReference type="OrthoDB" id="2404754at2"/>
<comment type="caution">
    <text evidence="4">The sequence shown here is derived from an EMBL/GenBank/DDBJ whole genome shotgun (WGS) entry which is preliminary data.</text>
</comment>
<feature type="domain" description="Rhamnogalacturonase A/B/Epimerase-like pectate lyase" evidence="2">
    <location>
        <begin position="98"/>
        <end position="155"/>
    </location>
</feature>
<feature type="compositionally biased region" description="Gly residues" evidence="1">
    <location>
        <begin position="22"/>
        <end position="32"/>
    </location>
</feature>
<dbReference type="SUPFAM" id="SSF51126">
    <property type="entry name" value="Pectin lyase-like"/>
    <property type="match status" value="2"/>
</dbReference>
<name>A0A5C4T8Z0_9BACL</name>
<feature type="domain" description="Right handed beta helix" evidence="3">
    <location>
        <begin position="437"/>
        <end position="592"/>
    </location>
</feature>
<evidence type="ECO:0000313" key="5">
    <source>
        <dbReference type="Proteomes" id="UP000307943"/>
    </source>
</evidence>
<dbReference type="InterPro" id="IPR006626">
    <property type="entry name" value="PbH1"/>
</dbReference>
<proteinExistence type="predicted"/>
<dbReference type="InterPro" id="IPR011050">
    <property type="entry name" value="Pectin_lyase_fold/virulence"/>
</dbReference>
<dbReference type="EMBL" id="VDCQ01000018">
    <property type="protein sequence ID" value="TNJ65491.1"/>
    <property type="molecule type" value="Genomic_DNA"/>
</dbReference>
<feature type="region of interest" description="Disordered" evidence="1">
    <location>
        <begin position="1"/>
        <end position="34"/>
    </location>
</feature>
<protein>
    <recommendedName>
        <fullName evidence="6">Pectate lyase superfamily protein domain-containing protein</fullName>
    </recommendedName>
</protein>
<dbReference type="Pfam" id="PF13229">
    <property type="entry name" value="Beta_helix"/>
    <property type="match status" value="1"/>
</dbReference>
<gene>
    <name evidence="4" type="ORF">FE784_14825</name>
</gene>
<dbReference type="Pfam" id="PF12708">
    <property type="entry name" value="Pect-lyase_RHGA_epim"/>
    <property type="match status" value="1"/>
</dbReference>
<dbReference type="InterPro" id="IPR039448">
    <property type="entry name" value="Beta_helix"/>
</dbReference>
<dbReference type="NCBIfam" id="TIGR03804">
    <property type="entry name" value="para_beta_helix"/>
    <property type="match status" value="1"/>
</dbReference>
<feature type="compositionally biased region" description="Low complexity" evidence="1">
    <location>
        <begin position="12"/>
        <end position="21"/>
    </location>
</feature>
<keyword evidence="5" id="KW-1185">Reference proteome</keyword>
<sequence length="623" mass="66184">MAKTGDERARATAEAAEATAAGEGGIDGGESKAGGRLWSRREMIAAIGAAGVTMTAQAIIGGKSSYASNGTGNGGGSVTQSVYGGPGEHADHSGKLDWHNVRKQGAKGDGVHDDTEAIQQTLNKALAEGGIVVYVPKGVYKLTAMLRIYRNTKLQLHPGAVMLRCHNDSFLLNGDVGAQYDGYEGHGSLIIEGGTWDGNIVHYPDAYVGFNFAHCRDVTVRDATIKDVVWAHAIEINASRDVLVEHCRFVGYKNADDGSRYFSEAIQIDVPTRLSFAAFGKYDGTPCRNITVRDCYFGASGTPGTTAWACGVGTHGAIHDVWSCDIRILNNTFEGLTYWAVRLFKWNRCLVEGNAFLNCGGGITVSTPTPNSESTKDKDGVQRGAPQAGRSIRIAGNFIAGASAYGGIACYGDQQARVEDISITDNFVYDAGTNKHAISLSWCQNAIIERNIVSNARRGVYVDNSGLCQIEGNRIAGIAVNGIESSKSANITVGGNDVRACGFYGISFSETSLFAVRRNTVENVSQSEHNRYDGIIVSSNNKDGSVSDNRVRKGDTGNQNRYGLNIAASSQRIETNGNVLEGVSAAYWNASSTSSDHLRLYTAAGACYKVTVDASGALSAVLL</sequence>
<evidence type="ECO:0000259" key="3">
    <source>
        <dbReference type="Pfam" id="PF13229"/>
    </source>
</evidence>
<dbReference type="AlphaFoldDB" id="A0A5C4T8Z0"/>
<evidence type="ECO:0008006" key="6">
    <source>
        <dbReference type="Google" id="ProtNLM"/>
    </source>
</evidence>
<evidence type="ECO:0000256" key="1">
    <source>
        <dbReference type="SAM" id="MobiDB-lite"/>
    </source>
</evidence>
<evidence type="ECO:0000259" key="2">
    <source>
        <dbReference type="Pfam" id="PF12708"/>
    </source>
</evidence>
<dbReference type="InterPro" id="IPR024535">
    <property type="entry name" value="RHGA/B-epi-like_pectate_lyase"/>
</dbReference>
<dbReference type="Proteomes" id="UP000307943">
    <property type="component" value="Unassembled WGS sequence"/>
</dbReference>